<evidence type="ECO:0000313" key="1">
    <source>
        <dbReference type="EMBL" id="KAJ7208928.1"/>
    </source>
</evidence>
<proteinExistence type="predicted"/>
<dbReference type="GO" id="GO:0007166">
    <property type="term" value="P:cell surface receptor signaling pathway"/>
    <property type="evidence" value="ECO:0007669"/>
    <property type="project" value="InterPro"/>
</dbReference>
<gene>
    <name evidence="1" type="ORF">GGX14DRAFT_395553</name>
</gene>
<protein>
    <submittedName>
        <fullName evidence="1">Uncharacterized protein</fullName>
    </submittedName>
</protein>
<dbReference type="InterPro" id="IPR059179">
    <property type="entry name" value="MLKL-like_MCAfunc"/>
</dbReference>
<comment type="caution">
    <text evidence="1">The sequence shown here is derived from an EMBL/GenBank/DDBJ whole genome shotgun (WGS) entry which is preliminary data.</text>
</comment>
<dbReference type="InterPro" id="IPR036537">
    <property type="entry name" value="Adaptor_Cbl_N_dom_sf"/>
</dbReference>
<accession>A0AAD6YGQ3</accession>
<sequence length="134" mass="14882">MSSPSPKRPQPASGSKSDWLRPMIGSIQVVTAGAGVVPFPYVKSVLETVRIVLEAVEKVKKNRDTLKELCEDIAEITFIVQDKLSAYGNNVAEEMVCRCKEFDNVLQDVLIVLHKMQKKTINLQGDAPVQQYHG</sequence>
<keyword evidence="2" id="KW-1185">Reference proteome</keyword>
<dbReference type="Proteomes" id="UP001219525">
    <property type="component" value="Unassembled WGS sequence"/>
</dbReference>
<dbReference type="EMBL" id="JARJCW010000032">
    <property type="protein sequence ID" value="KAJ7208928.1"/>
    <property type="molecule type" value="Genomic_DNA"/>
</dbReference>
<dbReference type="CDD" id="cd21037">
    <property type="entry name" value="MLKL_NTD"/>
    <property type="match status" value="1"/>
</dbReference>
<reference evidence="1" key="1">
    <citation type="submission" date="2023-03" db="EMBL/GenBank/DDBJ databases">
        <title>Massive genome expansion in bonnet fungi (Mycena s.s.) driven by repeated elements and novel gene families across ecological guilds.</title>
        <authorList>
            <consortium name="Lawrence Berkeley National Laboratory"/>
            <person name="Harder C.B."/>
            <person name="Miyauchi S."/>
            <person name="Viragh M."/>
            <person name="Kuo A."/>
            <person name="Thoen E."/>
            <person name="Andreopoulos B."/>
            <person name="Lu D."/>
            <person name="Skrede I."/>
            <person name="Drula E."/>
            <person name="Henrissat B."/>
            <person name="Morin E."/>
            <person name="Kohler A."/>
            <person name="Barry K."/>
            <person name="LaButti K."/>
            <person name="Morin E."/>
            <person name="Salamov A."/>
            <person name="Lipzen A."/>
            <person name="Mereny Z."/>
            <person name="Hegedus B."/>
            <person name="Baldrian P."/>
            <person name="Stursova M."/>
            <person name="Weitz H."/>
            <person name="Taylor A."/>
            <person name="Grigoriev I.V."/>
            <person name="Nagy L.G."/>
            <person name="Martin F."/>
            <person name="Kauserud H."/>
        </authorList>
    </citation>
    <scope>NUCLEOTIDE SEQUENCE</scope>
    <source>
        <strain evidence="1">9144</strain>
    </source>
</reference>
<evidence type="ECO:0000313" key="2">
    <source>
        <dbReference type="Proteomes" id="UP001219525"/>
    </source>
</evidence>
<dbReference type="Gene3D" id="1.20.930.20">
    <property type="entry name" value="Adaptor protein Cbl, N-terminal domain"/>
    <property type="match status" value="1"/>
</dbReference>
<organism evidence="1 2">
    <name type="scientific">Mycena pura</name>
    <dbReference type="NCBI Taxonomy" id="153505"/>
    <lineage>
        <taxon>Eukaryota</taxon>
        <taxon>Fungi</taxon>
        <taxon>Dikarya</taxon>
        <taxon>Basidiomycota</taxon>
        <taxon>Agaricomycotina</taxon>
        <taxon>Agaricomycetes</taxon>
        <taxon>Agaricomycetidae</taxon>
        <taxon>Agaricales</taxon>
        <taxon>Marasmiineae</taxon>
        <taxon>Mycenaceae</taxon>
        <taxon>Mycena</taxon>
    </lineage>
</organism>
<dbReference type="AlphaFoldDB" id="A0AAD6YGQ3"/>
<name>A0AAD6YGQ3_9AGAR</name>